<feature type="transmembrane region" description="Helical" evidence="1">
    <location>
        <begin position="12"/>
        <end position="35"/>
    </location>
</feature>
<keyword evidence="1" id="KW-0472">Membrane</keyword>
<comment type="caution">
    <text evidence="2">The sequence shown here is derived from an EMBL/GenBank/DDBJ whole genome shotgun (WGS) entry which is preliminary data.</text>
</comment>
<dbReference type="EMBL" id="JAFREP010000024">
    <property type="protein sequence ID" value="MBO1321400.1"/>
    <property type="molecule type" value="Genomic_DNA"/>
</dbReference>
<evidence type="ECO:0000256" key="1">
    <source>
        <dbReference type="SAM" id="Phobius"/>
    </source>
</evidence>
<gene>
    <name evidence="2" type="ORF">J3U88_23160</name>
</gene>
<feature type="transmembrane region" description="Helical" evidence="1">
    <location>
        <begin position="92"/>
        <end position="120"/>
    </location>
</feature>
<accession>A0A8J7QNU3</accession>
<organism evidence="2 3">
    <name type="scientific">Acanthopleuribacter pedis</name>
    <dbReference type="NCBI Taxonomy" id="442870"/>
    <lineage>
        <taxon>Bacteria</taxon>
        <taxon>Pseudomonadati</taxon>
        <taxon>Acidobacteriota</taxon>
        <taxon>Holophagae</taxon>
        <taxon>Acanthopleuribacterales</taxon>
        <taxon>Acanthopleuribacteraceae</taxon>
        <taxon>Acanthopleuribacter</taxon>
    </lineage>
</organism>
<dbReference type="RefSeq" id="WP_207861374.1">
    <property type="nucleotide sequence ID" value="NZ_JAFREP010000024.1"/>
</dbReference>
<keyword evidence="3" id="KW-1185">Reference proteome</keyword>
<name>A0A8J7QNU3_9BACT</name>
<sequence length="144" mass="15635">MNQDLEHLRLLTIFHYVAAILLAVFACFPLIHLFLGIFMISGGFNQPGQEAPPAAFGVIFIVGAAVFIFLGWIGAFLIYLTGRYLGERKHYTFCLVVAALSGICLMPLGTILAVFTIVVLMRPSVKELFEAPASPDQKAAASAM</sequence>
<dbReference type="Proteomes" id="UP000664417">
    <property type="component" value="Unassembled WGS sequence"/>
</dbReference>
<proteinExistence type="predicted"/>
<dbReference type="AlphaFoldDB" id="A0A8J7QNU3"/>
<reference evidence="2" key="1">
    <citation type="submission" date="2021-03" db="EMBL/GenBank/DDBJ databases">
        <authorList>
            <person name="Wang G."/>
        </authorList>
    </citation>
    <scope>NUCLEOTIDE SEQUENCE</scope>
    <source>
        <strain evidence="2">KCTC 12899</strain>
    </source>
</reference>
<evidence type="ECO:0008006" key="4">
    <source>
        <dbReference type="Google" id="ProtNLM"/>
    </source>
</evidence>
<feature type="transmembrane region" description="Helical" evidence="1">
    <location>
        <begin position="55"/>
        <end position="80"/>
    </location>
</feature>
<keyword evidence="1" id="KW-0812">Transmembrane</keyword>
<protein>
    <recommendedName>
        <fullName evidence="4">Transmembrane protein</fullName>
    </recommendedName>
</protein>
<evidence type="ECO:0000313" key="2">
    <source>
        <dbReference type="EMBL" id="MBO1321400.1"/>
    </source>
</evidence>
<evidence type="ECO:0000313" key="3">
    <source>
        <dbReference type="Proteomes" id="UP000664417"/>
    </source>
</evidence>
<keyword evidence="1" id="KW-1133">Transmembrane helix</keyword>